<feature type="compositionally biased region" description="Polar residues" evidence="1">
    <location>
        <begin position="68"/>
        <end position="90"/>
    </location>
</feature>
<dbReference type="OrthoDB" id="202415at2759"/>
<keyword evidence="2" id="KW-0472">Membrane</keyword>
<feature type="region of interest" description="Disordered" evidence="1">
    <location>
        <begin position="43"/>
        <end position="90"/>
    </location>
</feature>
<comment type="caution">
    <text evidence="4">The sequence shown here is derived from an EMBL/GenBank/DDBJ whole genome shotgun (WGS) entry which is preliminary data.</text>
</comment>
<keyword evidence="5" id="KW-1185">Reference proteome</keyword>
<accession>A0A2S6CMX1</accession>
<evidence type="ECO:0000313" key="5">
    <source>
        <dbReference type="Proteomes" id="UP000237631"/>
    </source>
</evidence>
<dbReference type="InterPro" id="IPR051091">
    <property type="entry name" value="O-Glucosyltr/Glycosyltrsf_90"/>
</dbReference>
<proteinExistence type="predicted"/>
<organism evidence="4 5">
    <name type="scientific">Cercospora berteroae</name>
    <dbReference type="NCBI Taxonomy" id="357750"/>
    <lineage>
        <taxon>Eukaryota</taxon>
        <taxon>Fungi</taxon>
        <taxon>Dikarya</taxon>
        <taxon>Ascomycota</taxon>
        <taxon>Pezizomycotina</taxon>
        <taxon>Dothideomycetes</taxon>
        <taxon>Dothideomycetidae</taxon>
        <taxon>Mycosphaerellales</taxon>
        <taxon>Mycosphaerellaceae</taxon>
        <taxon>Cercospora</taxon>
    </lineage>
</organism>
<evidence type="ECO:0000256" key="2">
    <source>
        <dbReference type="SAM" id="Phobius"/>
    </source>
</evidence>
<feature type="compositionally biased region" description="Low complexity" evidence="1">
    <location>
        <begin position="43"/>
        <end position="53"/>
    </location>
</feature>
<protein>
    <recommendedName>
        <fullName evidence="3">Glycosyl transferase CAP10 domain-containing protein</fullName>
    </recommendedName>
</protein>
<keyword evidence="2" id="KW-0812">Transmembrane</keyword>
<evidence type="ECO:0000313" key="4">
    <source>
        <dbReference type="EMBL" id="PPJ61030.1"/>
    </source>
</evidence>
<dbReference type="Pfam" id="PF05686">
    <property type="entry name" value="Glyco_transf_90"/>
    <property type="match status" value="1"/>
</dbReference>
<feature type="domain" description="Glycosyl transferase CAP10" evidence="3">
    <location>
        <begin position="202"/>
        <end position="420"/>
    </location>
</feature>
<name>A0A2S6CMX1_9PEZI</name>
<dbReference type="PANTHER" id="PTHR12203:SF107">
    <property type="entry name" value="GLYCOSYL TRANSFERASE CAP10 DOMAIN-CONTAINING PROTEIN"/>
    <property type="match status" value="1"/>
</dbReference>
<dbReference type="EMBL" id="PNEN01000157">
    <property type="protein sequence ID" value="PPJ61030.1"/>
    <property type="molecule type" value="Genomic_DNA"/>
</dbReference>
<feature type="transmembrane region" description="Helical" evidence="2">
    <location>
        <begin position="12"/>
        <end position="29"/>
    </location>
</feature>
<dbReference type="SMART" id="SM00672">
    <property type="entry name" value="CAP10"/>
    <property type="match status" value="1"/>
</dbReference>
<evidence type="ECO:0000259" key="3">
    <source>
        <dbReference type="SMART" id="SM00672"/>
    </source>
</evidence>
<dbReference type="AlphaFoldDB" id="A0A2S6CMX1"/>
<dbReference type="InterPro" id="IPR006598">
    <property type="entry name" value="CAP10"/>
</dbReference>
<keyword evidence="2" id="KW-1133">Transmembrane helix</keyword>
<sequence length="468" mass="54162">MQATSLLQSRSLIVLLSVFIVLQLFLIFGNRDAVLPKWRSHSSTSTQQTEGSSDNPNGPYSDIEQDTKSIQPTSQSAPSPPVTQTWSFNSTGDARNHALSRSECSLAFPHLYHELDRSVKHWQSRDHKISPEDTNVSWTGKGGLRALIYENELRIVETRDTHHYKDRHDARRVIFTLSQIHRALLGATARGETIPNIEFAIAVNDHVELPDDEDDTHTAWTFDRRISRPKDERMWLMPDFNFWAWNPIHNAYQDARRRAASHDSPIEQKIPRVVWRGNRHINPELRGALLQTGKGQSWADLDGGWLDIDDFCRYLFAAYTEGHSWSGRMKYMLSCDNVAVVHELEFVAFYHHLLKAEGPEQNIVSVKRDWSDLEEKVQHLLGHPEETRRIIENSTQMFRERYLTPAAEACYWRELFRKYREVAYEPEPFETKVVKRQGQKVEVKRLKGIPYELFIGTDGAEKPGKHNP</sequence>
<dbReference type="PANTHER" id="PTHR12203">
    <property type="entry name" value="KDEL LYS-ASP-GLU-LEU CONTAINING - RELATED"/>
    <property type="match status" value="1"/>
</dbReference>
<reference evidence="5" key="1">
    <citation type="journal article" date="2017" name="bioRxiv">
        <title>Conservation of a gene cluster reveals novel cercosporin biosynthetic mechanisms and extends production to the genus Colletotrichum.</title>
        <authorList>
            <person name="de Jonge R."/>
            <person name="Ebert M.K."/>
            <person name="Huitt-Roehl C.R."/>
            <person name="Pal P."/>
            <person name="Suttle J.C."/>
            <person name="Spanner R.E."/>
            <person name="Neubauer J.D."/>
            <person name="Jurick W.M.II."/>
            <person name="Stott K.A."/>
            <person name="Secor G.A."/>
            <person name="Thomma B.P.H.J."/>
            <person name="Van de Peer Y."/>
            <person name="Townsend C.A."/>
            <person name="Bolton M.D."/>
        </authorList>
    </citation>
    <scope>NUCLEOTIDE SEQUENCE [LARGE SCALE GENOMIC DNA]</scope>
    <source>
        <strain evidence="5">CBS538.71</strain>
    </source>
</reference>
<gene>
    <name evidence="4" type="ORF">CBER1_01987</name>
</gene>
<evidence type="ECO:0000256" key="1">
    <source>
        <dbReference type="SAM" id="MobiDB-lite"/>
    </source>
</evidence>
<dbReference type="Proteomes" id="UP000237631">
    <property type="component" value="Unassembled WGS sequence"/>
</dbReference>